<dbReference type="HOGENOM" id="CLU_052493_1_0_6"/>
<evidence type="ECO:0000313" key="2">
    <source>
        <dbReference type="EMBL" id="ACR13791.1"/>
    </source>
</evidence>
<dbReference type="OrthoDB" id="5296662at2"/>
<dbReference type="eggNOG" id="COG4966">
    <property type="taxonomic scope" value="Bacteria"/>
</dbReference>
<sequence>MNTTIFKQRGIGLVEILVSMAIGLFILAGVVQLYATSTVNAKTVSGAAAIQENARFAFSRLEQDIKQAGYAGCFSLKSAYPRQYFSEAADDYMDVVPRYDQLVTTNAAAGEENDFSMFVSGENDVDVGSLAFDSLTVRYLSAKSRRAVTAITGGNQIYASGLTDFKSGEVAAIGDCSRVSFFEIGNTNSPEVDGYVEIASGSLGRQYTMASDSSGTGTALESAVAYVYGGDTGAITYSIGTSAAGNALGESCSSSSPQYCALRRNNDELVEGISAFDVEYGWQDVDGKLYFHTADAMNAARWFFVDRVRVSATFNSIESAPTNDGSPLLTKTYARTFLMQNQLPVDYSRLAAGL</sequence>
<feature type="transmembrane region" description="Helical" evidence="1">
    <location>
        <begin position="12"/>
        <end position="35"/>
    </location>
</feature>
<dbReference type="STRING" id="377629.TERTU_1045"/>
<evidence type="ECO:0000256" key="1">
    <source>
        <dbReference type="SAM" id="Phobius"/>
    </source>
</evidence>
<keyword evidence="1" id="KW-0472">Membrane</keyword>
<protein>
    <submittedName>
        <fullName evidence="2">Prepilin-type N-terminal cleavage/methylation domain containing protein</fullName>
    </submittedName>
</protein>
<name>C5BQX7_TERTT</name>
<dbReference type="Proteomes" id="UP000009080">
    <property type="component" value="Chromosome"/>
</dbReference>
<dbReference type="Pfam" id="PF07963">
    <property type="entry name" value="N_methyl"/>
    <property type="match status" value="1"/>
</dbReference>
<proteinExistence type="predicted"/>
<dbReference type="RefSeq" id="WP_015819906.1">
    <property type="nucleotide sequence ID" value="NC_012997.1"/>
</dbReference>
<evidence type="ECO:0000313" key="3">
    <source>
        <dbReference type="Proteomes" id="UP000009080"/>
    </source>
</evidence>
<keyword evidence="3" id="KW-1185">Reference proteome</keyword>
<organism evidence="2 3">
    <name type="scientific">Teredinibacter turnerae (strain ATCC 39867 / T7901)</name>
    <dbReference type="NCBI Taxonomy" id="377629"/>
    <lineage>
        <taxon>Bacteria</taxon>
        <taxon>Pseudomonadati</taxon>
        <taxon>Pseudomonadota</taxon>
        <taxon>Gammaproteobacteria</taxon>
        <taxon>Cellvibrionales</taxon>
        <taxon>Cellvibrionaceae</taxon>
        <taxon>Teredinibacter</taxon>
    </lineage>
</organism>
<gene>
    <name evidence="2" type="ordered locus">TERTU_1045</name>
</gene>
<keyword evidence="1" id="KW-0812">Transmembrane</keyword>
<accession>C5BQX7</accession>
<dbReference type="KEGG" id="ttu:TERTU_1045"/>
<dbReference type="AlphaFoldDB" id="C5BQX7"/>
<reference evidence="2 3" key="1">
    <citation type="journal article" date="2009" name="PLoS ONE">
        <title>The complete genome of Teredinibacter turnerae T7901: an intracellular endosymbiont of marine wood-boring bivalves (shipworms).</title>
        <authorList>
            <person name="Yang J.C."/>
            <person name="Madupu R."/>
            <person name="Durkin A.S."/>
            <person name="Ekborg N.A."/>
            <person name="Pedamallu C.S."/>
            <person name="Hostetler J.B."/>
            <person name="Radune D."/>
            <person name="Toms B.S."/>
            <person name="Henrissat B."/>
            <person name="Coutinho P.M."/>
            <person name="Schwarz S."/>
            <person name="Field L."/>
            <person name="Trindade-Silva A.E."/>
            <person name="Soares C.A.G."/>
            <person name="Elshahawi S."/>
            <person name="Hanora A."/>
            <person name="Schmidt E.W."/>
            <person name="Haygood M.G."/>
            <person name="Posfai J."/>
            <person name="Benner J."/>
            <person name="Madinger C."/>
            <person name="Nove J."/>
            <person name="Anton B."/>
            <person name="Chaudhary K."/>
            <person name="Foster J."/>
            <person name="Holman A."/>
            <person name="Kumar S."/>
            <person name="Lessard P.A."/>
            <person name="Luyten Y.A."/>
            <person name="Slatko B."/>
            <person name="Wood N."/>
            <person name="Wu B."/>
            <person name="Teplitski M."/>
            <person name="Mougous J.D."/>
            <person name="Ward N."/>
            <person name="Eisen J.A."/>
            <person name="Badger J.H."/>
            <person name="Distel D.L."/>
        </authorList>
    </citation>
    <scope>NUCLEOTIDE SEQUENCE [LARGE SCALE GENOMIC DNA]</scope>
    <source>
        <strain evidence="3">ATCC 39867 / T7901</strain>
    </source>
</reference>
<keyword evidence="1" id="KW-1133">Transmembrane helix</keyword>
<dbReference type="EMBL" id="CP001614">
    <property type="protein sequence ID" value="ACR13791.1"/>
    <property type="molecule type" value="Genomic_DNA"/>
</dbReference>
<dbReference type="InterPro" id="IPR012902">
    <property type="entry name" value="N_methyl_site"/>
</dbReference>